<gene>
    <name evidence="2" type="ORF">EV702DRAFT_423862</name>
</gene>
<dbReference type="AlphaFoldDB" id="A0A9P6ZTK7"/>
<protein>
    <submittedName>
        <fullName evidence="2">Uncharacterized protein</fullName>
    </submittedName>
</protein>
<dbReference type="OrthoDB" id="10460651at2759"/>
<keyword evidence="3" id="KW-1185">Reference proteome</keyword>
<keyword evidence="1" id="KW-0472">Membrane</keyword>
<evidence type="ECO:0000256" key="1">
    <source>
        <dbReference type="SAM" id="Phobius"/>
    </source>
</evidence>
<evidence type="ECO:0000313" key="2">
    <source>
        <dbReference type="EMBL" id="KAG1775631.1"/>
    </source>
</evidence>
<sequence>MMEKQKKLEPALALARFSISWMRTLALIWMKLLLSVIGLYLSVGSTDNDLFPHAQVLGKGKCEEAEHFNYIPTAFAPQASVRIHFGYSSLLFVALPVVPTCAGWSIVMVVNPVIVTLIKLGGR</sequence>
<name>A0A9P6ZTK7_9AGAM</name>
<reference evidence="2" key="1">
    <citation type="journal article" date="2020" name="New Phytol.">
        <title>Comparative genomics reveals dynamic genome evolution in host specialist ectomycorrhizal fungi.</title>
        <authorList>
            <person name="Lofgren L.A."/>
            <person name="Nguyen N.H."/>
            <person name="Vilgalys R."/>
            <person name="Ruytinx J."/>
            <person name="Liao H.L."/>
            <person name="Branco S."/>
            <person name="Kuo A."/>
            <person name="LaButti K."/>
            <person name="Lipzen A."/>
            <person name="Andreopoulos W."/>
            <person name="Pangilinan J."/>
            <person name="Riley R."/>
            <person name="Hundley H."/>
            <person name="Na H."/>
            <person name="Barry K."/>
            <person name="Grigoriev I.V."/>
            <person name="Stajich J.E."/>
            <person name="Kennedy P.G."/>
        </authorList>
    </citation>
    <scope>NUCLEOTIDE SEQUENCE</scope>
    <source>
        <strain evidence="2">DOB743</strain>
    </source>
</reference>
<proteinExistence type="predicted"/>
<keyword evidence="1" id="KW-0812">Transmembrane</keyword>
<dbReference type="EMBL" id="JABBWD010000032">
    <property type="protein sequence ID" value="KAG1775631.1"/>
    <property type="molecule type" value="Genomic_DNA"/>
</dbReference>
<feature type="transmembrane region" description="Helical" evidence="1">
    <location>
        <begin position="90"/>
        <end position="118"/>
    </location>
</feature>
<feature type="transmembrane region" description="Helical" evidence="1">
    <location>
        <begin position="21"/>
        <end position="43"/>
    </location>
</feature>
<organism evidence="2 3">
    <name type="scientific">Suillus placidus</name>
    <dbReference type="NCBI Taxonomy" id="48579"/>
    <lineage>
        <taxon>Eukaryota</taxon>
        <taxon>Fungi</taxon>
        <taxon>Dikarya</taxon>
        <taxon>Basidiomycota</taxon>
        <taxon>Agaricomycotina</taxon>
        <taxon>Agaricomycetes</taxon>
        <taxon>Agaricomycetidae</taxon>
        <taxon>Boletales</taxon>
        <taxon>Suillineae</taxon>
        <taxon>Suillaceae</taxon>
        <taxon>Suillus</taxon>
    </lineage>
</organism>
<evidence type="ECO:0000313" key="3">
    <source>
        <dbReference type="Proteomes" id="UP000714275"/>
    </source>
</evidence>
<comment type="caution">
    <text evidence="2">The sequence shown here is derived from an EMBL/GenBank/DDBJ whole genome shotgun (WGS) entry which is preliminary data.</text>
</comment>
<accession>A0A9P6ZTK7</accession>
<dbReference type="Proteomes" id="UP000714275">
    <property type="component" value="Unassembled WGS sequence"/>
</dbReference>
<keyword evidence="1" id="KW-1133">Transmembrane helix</keyword>